<dbReference type="InterPro" id="IPR017263">
    <property type="entry name" value="UCP037692"/>
</dbReference>
<protein>
    <recommendedName>
        <fullName evidence="3">YheE family protein</fullName>
    </recommendedName>
</protein>
<accession>A0A3S0IDP4</accession>
<evidence type="ECO:0008006" key="3">
    <source>
        <dbReference type="Google" id="ProtNLM"/>
    </source>
</evidence>
<organism evidence="1 2">
    <name type="scientific">Bacillus yapensis</name>
    <dbReference type="NCBI Taxonomy" id="2492960"/>
    <lineage>
        <taxon>Bacteria</taxon>
        <taxon>Bacillati</taxon>
        <taxon>Bacillota</taxon>
        <taxon>Bacilli</taxon>
        <taxon>Bacillales</taxon>
        <taxon>Bacillaceae</taxon>
        <taxon>Bacillus</taxon>
    </lineage>
</organism>
<reference evidence="1 2" key="1">
    <citation type="submission" date="2018-12" db="EMBL/GenBank/DDBJ databases">
        <title>Bacillus yapensis draft genome sequence.</title>
        <authorList>
            <person name="Yu L."/>
            <person name="Xu X."/>
            <person name="Tang X."/>
        </authorList>
    </citation>
    <scope>NUCLEOTIDE SEQUENCE [LARGE SCALE GENOMIC DNA]</scope>
    <source>
        <strain evidence="1 2">XXST-01</strain>
    </source>
</reference>
<dbReference type="RefSeq" id="WP_126408708.1">
    <property type="nucleotide sequence ID" value="NZ_RXNT01000008.1"/>
</dbReference>
<name>A0A3S0IDP4_9BACI</name>
<dbReference type="Proteomes" id="UP000271374">
    <property type="component" value="Unassembled WGS sequence"/>
</dbReference>
<gene>
    <name evidence="1" type="ORF">EKG37_10945</name>
</gene>
<sequence>MITHFQYKPLYENKEMPGWRFSFYYQKQKYNGIYFPDGKIEWSSDEVPNDEEKIIKQIHEIMLFHVYDK</sequence>
<evidence type="ECO:0000313" key="2">
    <source>
        <dbReference type="Proteomes" id="UP000271374"/>
    </source>
</evidence>
<dbReference type="EMBL" id="RXNT01000008">
    <property type="protein sequence ID" value="RTR31390.1"/>
    <property type="molecule type" value="Genomic_DNA"/>
</dbReference>
<dbReference type="Pfam" id="PF17277">
    <property type="entry name" value="DUF5342"/>
    <property type="match status" value="1"/>
</dbReference>
<evidence type="ECO:0000313" key="1">
    <source>
        <dbReference type="EMBL" id="RTR31390.1"/>
    </source>
</evidence>
<proteinExistence type="predicted"/>
<dbReference type="OrthoDB" id="2736244at2"/>
<dbReference type="AlphaFoldDB" id="A0A3S0IDP4"/>
<keyword evidence="2" id="KW-1185">Reference proteome</keyword>
<comment type="caution">
    <text evidence="1">The sequence shown here is derived from an EMBL/GenBank/DDBJ whole genome shotgun (WGS) entry which is preliminary data.</text>
</comment>
<dbReference type="PIRSF" id="PIRSF037692">
    <property type="entry name" value="UCP037692"/>
    <property type="match status" value="1"/>
</dbReference>